<reference evidence="2 3" key="1">
    <citation type="submission" date="2020-12" db="EMBL/GenBank/DDBJ databases">
        <title>Metabolic potential, ecology and presence of endohyphal bacteria is reflected in genomic diversity of Mucoromycotina.</title>
        <authorList>
            <person name="Muszewska A."/>
            <person name="Okrasinska A."/>
            <person name="Steczkiewicz K."/>
            <person name="Drgas O."/>
            <person name="Orlowska M."/>
            <person name="Perlinska-Lenart U."/>
            <person name="Aleksandrzak-Piekarczyk T."/>
            <person name="Szatraj K."/>
            <person name="Zielenkiewicz U."/>
            <person name="Pilsyk S."/>
            <person name="Malc E."/>
            <person name="Mieczkowski P."/>
            <person name="Kruszewska J.S."/>
            <person name="Biernat P."/>
            <person name="Pawlowska J."/>
        </authorList>
    </citation>
    <scope>NUCLEOTIDE SEQUENCE [LARGE SCALE GENOMIC DNA]</scope>
    <source>
        <strain evidence="2 3">CBS 142.35</strain>
    </source>
</reference>
<proteinExistence type="predicted"/>
<protein>
    <submittedName>
        <fullName evidence="2">Uncharacterized protein</fullName>
    </submittedName>
</protein>
<feature type="compositionally biased region" description="Low complexity" evidence="1">
    <location>
        <begin position="263"/>
        <end position="278"/>
    </location>
</feature>
<feature type="region of interest" description="Disordered" evidence="1">
    <location>
        <begin position="594"/>
        <end position="661"/>
    </location>
</feature>
<name>A0A8H7S8A8_9FUNG</name>
<feature type="compositionally biased region" description="Low complexity" evidence="1">
    <location>
        <begin position="406"/>
        <end position="415"/>
    </location>
</feature>
<feature type="compositionally biased region" description="Basic and acidic residues" evidence="1">
    <location>
        <begin position="641"/>
        <end position="651"/>
    </location>
</feature>
<feature type="region of interest" description="Disordered" evidence="1">
    <location>
        <begin position="441"/>
        <end position="505"/>
    </location>
</feature>
<gene>
    <name evidence="2" type="ORF">INT45_010336</name>
</gene>
<dbReference type="Proteomes" id="UP000646827">
    <property type="component" value="Unassembled WGS sequence"/>
</dbReference>
<feature type="compositionally biased region" description="Low complexity" evidence="1">
    <location>
        <begin position="612"/>
        <end position="634"/>
    </location>
</feature>
<feature type="compositionally biased region" description="Acidic residues" evidence="1">
    <location>
        <begin position="279"/>
        <end position="296"/>
    </location>
</feature>
<accession>A0A8H7S8A8</accession>
<comment type="caution">
    <text evidence="2">The sequence shown here is derived from an EMBL/GenBank/DDBJ whole genome shotgun (WGS) entry which is preliminary data.</text>
</comment>
<dbReference type="EMBL" id="JAEPRB010000027">
    <property type="protein sequence ID" value="KAG2225509.1"/>
    <property type="molecule type" value="Genomic_DNA"/>
</dbReference>
<evidence type="ECO:0000313" key="3">
    <source>
        <dbReference type="Proteomes" id="UP000646827"/>
    </source>
</evidence>
<evidence type="ECO:0000256" key="1">
    <source>
        <dbReference type="SAM" id="MobiDB-lite"/>
    </source>
</evidence>
<feature type="region of interest" description="Disordered" evidence="1">
    <location>
        <begin position="400"/>
        <end position="419"/>
    </location>
</feature>
<feature type="region of interest" description="Disordered" evidence="1">
    <location>
        <begin position="263"/>
        <end position="345"/>
    </location>
</feature>
<dbReference type="AlphaFoldDB" id="A0A8H7S8A8"/>
<sequence length="661" mass="75037">MSDIPVDHHQTTIDELSKELKTLLDTFCSDAQQRFCLEQRVASQQQLQRIRQTIQHIRNTSEVWNSTPNSDSIRQSLMRTCVEMLDCYQAVCQHRRIRALPPQQQGHTQQLTLNWQQLSQSFEIKAREQTNLAALFDNLKNLRKAWTKKPRQIEKLLTSLLVTYELRPGAYVVLIDRYNYHQLGLKRRDIGTRQLVFECNRLSRKEQMEVVAGICDRFASVFAQNAQHNLAQIEAQVQLAQLSMLAKRLRKLQDQIFYLNNTSSSTTQQQQSATGIDNLDLDDENQEETDDEDDVSSIDGDIGRSQIDPLPPPRHHRQRRSHRSRQRRTTGAPSAPLPPPMAPPFAQFRSVAPSLWYIQDDTGLHSIPTPSFVPSPWQWPDLLQVQRPYDPMLFGLIKRRRKQRSHQSPQSSSLSTGTLPRQTFIVRFKGLFSTRTRYTATPPATMGQQQHYHHSHHQNNPPSNTTTTTGDDHEAAADTTAQPPPAPAVDINDAPSATNNNVDDGIDDSPADFACISVSNLCSHFCRTGRQFYEDVTSNAQLKHSQDGHILQEIGRDLVETYAAIQLEASRALMHRILTILQDLTVLDHSQQRDDWETSNATPAPASGVGISTAQDTTSAQQQQVSSSQPQQEQRQQKTHYSNDEEHRSSRIESQVSLPPA</sequence>
<organism evidence="2 3">
    <name type="scientific">Circinella minor</name>
    <dbReference type="NCBI Taxonomy" id="1195481"/>
    <lineage>
        <taxon>Eukaryota</taxon>
        <taxon>Fungi</taxon>
        <taxon>Fungi incertae sedis</taxon>
        <taxon>Mucoromycota</taxon>
        <taxon>Mucoromycotina</taxon>
        <taxon>Mucoromycetes</taxon>
        <taxon>Mucorales</taxon>
        <taxon>Lichtheimiaceae</taxon>
        <taxon>Circinella</taxon>
    </lineage>
</organism>
<feature type="compositionally biased region" description="Basic residues" evidence="1">
    <location>
        <begin position="313"/>
        <end position="328"/>
    </location>
</feature>
<evidence type="ECO:0000313" key="2">
    <source>
        <dbReference type="EMBL" id="KAG2225509.1"/>
    </source>
</evidence>
<keyword evidence="3" id="KW-1185">Reference proteome</keyword>
<feature type="compositionally biased region" description="Polar residues" evidence="1">
    <location>
        <begin position="652"/>
        <end position="661"/>
    </location>
</feature>
<feature type="compositionally biased region" description="Low complexity" evidence="1">
    <location>
        <begin position="441"/>
        <end position="450"/>
    </location>
</feature>
<dbReference type="OrthoDB" id="2357632at2759"/>